<gene>
    <name evidence="1" type="ORF">QQF64_024505</name>
</gene>
<proteinExistence type="predicted"/>
<reference evidence="1 2" key="1">
    <citation type="submission" date="2023-09" db="EMBL/GenBank/DDBJ databases">
        <authorList>
            <person name="Wang M."/>
        </authorList>
    </citation>
    <scope>NUCLEOTIDE SEQUENCE [LARGE SCALE GENOMIC DNA]</scope>
    <source>
        <strain evidence="1">GT-2023</strain>
        <tissue evidence="1">Liver</tissue>
    </source>
</reference>
<protein>
    <submittedName>
        <fullName evidence="1">Uncharacterized protein</fullName>
    </submittedName>
</protein>
<comment type="caution">
    <text evidence="1">The sequence shown here is derived from an EMBL/GenBank/DDBJ whole genome shotgun (WGS) entry which is preliminary data.</text>
</comment>
<dbReference type="EMBL" id="JAYMGO010000003">
    <property type="protein sequence ID" value="KAL1277832.1"/>
    <property type="molecule type" value="Genomic_DNA"/>
</dbReference>
<organism evidence="1 2">
    <name type="scientific">Cirrhinus molitorella</name>
    <name type="common">mud carp</name>
    <dbReference type="NCBI Taxonomy" id="172907"/>
    <lineage>
        <taxon>Eukaryota</taxon>
        <taxon>Metazoa</taxon>
        <taxon>Chordata</taxon>
        <taxon>Craniata</taxon>
        <taxon>Vertebrata</taxon>
        <taxon>Euteleostomi</taxon>
        <taxon>Actinopterygii</taxon>
        <taxon>Neopterygii</taxon>
        <taxon>Teleostei</taxon>
        <taxon>Ostariophysi</taxon>
        <taxon>Cypriniformes</taxon>
        <taxon>Cyprinidae</taxon>
        <taxon>Labeoninae</taxon>
        <taxon>Labeonini</taxon>
        <taxon>Cirrhinus</taxon>
    </lineage>
</organism>
<dbReference type="Proteomes" id="UP001558613">
    <property type="component" value="Unassembled WGS sequence"/>
</dbReference>
<evidence type="ECO:0000313" key="2">
    <source>
        <dbReference type="Proteomes" id="UP001558613"/>
    </source>
</evidence>
<keyword evidence="2" id="KW-1185">Reference proteome</keyword>
<sequence>MPKRSLTIHNARQQTAFVFQRVLTSALVSRIPLALLVISEGGVMRGFWETKGRGEKERRMGKLRNVTRRSLWVPEIGGLPAAPGSVAPDGLAAMCCDCTVPLTPP</sequence>
<name>A0ABR3NLE0_9TELE</name>
<accession>A0ABR3NLE0</accession>
<evidence type="ECO:0000313" key="1">
    <source>
        <dbReference type="EMBL" id="KAL1277832.1"/>
    </source>
</evidence>